<dbReference type="PANTHER" id="PTHR24421:SF59">
    <property type="entry name" value="OXYGEN SENSOR HISTIDINE KINASE NREB"/>
    <property type="match status" value="1"/>
</dbReference>
<feature type="compositionally biased region" description="Low complexity" evidence="4">
    <location>
        <begin position="463"/>
        <end position="472"/>
    </location>
</feature>
<keyword evidence="8" id="KW-1185">Reference proteome</keyword>
<evidence type="ECO:0000256" key="5">
    <source>
        <dbReference type="SAM" id="Phobius"/>
    </source>
</evidence>
<dbReference type="InterPro" id="IPR036890">
    <property type="entry name" value="HATPase_C_sf"/>
</dbReference>
<feature type="region of interest" description="Disordered" evidence="4">
    <location>
        <begin position="1"/>
        <end position="32"/>
    </location>
</feature>
<evidence type="ECO:0000256" key="1">
    <source>
        <dbReference type="ARBA" id="ARBA00022679"/>
    </source>
</evidence>
<reference evidence="8" key="1">
    <citation type="submission" date="2015-02" db="EMBL/GenBank/DDBJ databases">
        <title>Draft Genome of Frankia sp. CpI1-S.</title>
        <authorList>
            <person name="Oshone R.T."/>
            <person name="Ngom M."/>
            <person name="Ghodhbane-Gtari F."/>
            <person name="Gtari M."/>
            <person name="Morris K."/>
            <person name="Thomas K."/>
            <person name="Sen A."/>
            <person name="Tisa L.S."/>
        </authorList>
    </citation>
    <scope>NUCLEOTIDE SEQUENCE [LARGE SCALE GENOMIC DNA]</scope>
    <source>
        <strain evidence="8">CpI1-S</strain>
    </source>
</reference>
<organism evidence="7 8">
    <name type="scientific">Frankia torreyi</name>
    <dbReference type="NCBI Taxonomy" id="1856"/>
    <lineage>
        <taxon>Bacteria</taxon>
        <taxon>Bacillati</taxon>
        <taxon>Actinomycetota</taxon>
        <taxon>Actinomycetes</taxon>
        <taxon>Frankiales</taxon>
        <taxon>Frankiaceae</taxon>
        <taxon>Frankia</taxon>
    </lineage>
</organism>
<dbReference type="AlphaFoldDB" id="A0A0D8BCQ6"/>
<keyword evidence="5" id="KW-0472">Membrane</keyword>
<dbReference type="GO" id="GO:0000160">
    <property type="term" value="P:phosphorelay signal transduction system"/>
    <property type="evidence" value="ECO:0007669"/>
    <property type="project" value="UniProtKB-KW"/>
</dbReference>
<feature type="region of interest" description="Disordered" evidence="4">
    <location>
        <begin position="300"/>
        <end position="329"/>
    </location>
</feature>
<feature type="domain" description="Histidine kinase/HSP90-like ATPase" evidence="6">
    <location>
        <begin position="362"/>
        <end position="455"/>
    </location>
</feature>
<keyword evidence="5" id="KW-1133">Transmembrane helix</keyword>
<keyword evidence="5" id="KW-0812">Transmembrane</keyword>
<feature type="transmembrane region" description="Helical" evidence="5">
    <location>
        <begin position="197"/>
        <end position="215"/>
    </location>
</feature>
<feature type="transmembrane region" description="Helical" evidence="5">
    <location>
        <begin position="67"/>
        <end position="84"/>
    </location>
</feature>
<evidence type="ECO:0000313" key="8">
    <source>
        <dbReference type="Proteomes" id="UP000032545"/>
    </source>
</evidence>
<dbReference type="Gene3D" id="3.30.565.10">
    <property type="entry name" value="Histidine kinase-like ATPase, C-terminal domain"/>
    <property type="match status" value="1"/>
</dbReference>
<accession>A0A0D8BCQ6</accession>
<dbReference type="SUPFAM" id="SSF55874">
    <property type="entry name" value="ATPase domain of HSP90 chaperone/DNA topoisomerase II/histidine kinase"/>
    <property type="match status" value="1"/>
</dbReference>
<dbReference type="InterPro" id="IPR003594">
    <property type="entry name" value="HATPase_dom"/>
</dbReference>
<dbReference type="Proteomes" id="UP000032545">
    <property type="component" value="Unassembled WGS sequence"/>
</dbReference>
<feature type="compositionally biased region" description="Gly residues" evidence="4">
    <location>
        <begin position="309"/>
        <end position="324"/>
    </location>
</feature>
<dbReference type="InterPro" id="IPR050482">
    <property type="entry name" value="Sensor_HK_TwoCompSys"/>
</dbReference>
<dbReference type="GO" id="GO:0016301">
    <property type="term" value="F:kinase activity"/>
    <property type="evidence" value="ECO:0007669"/>
    <property type="project" value="UniProtKB-KW"/>
</dbReference>
<evidence type="ECO:0000259" key="6">
    <source>
        <dbReference type="SMART" id="SM00387"/>
    </source>
</evidence>
<keyword evidence="3" id="KW-0902">Two-component regulatory system</keyword>
<dbReference type="Pfam" id="PF02518">
    <property type="entry name" value="HATPase_c"/>
    <property type="match status" value="1"/>
</dbReference>
<dbReference type="SMART" id="SM00387">
    <property type="entry name" value="HATPase_c"/>
    <property type="match status" value="1"/>
</dbReference>
<protein>
    <submittedName>
        <fullName evidence="7">Histidine kinase</fullName>
    </submittedName>
</protein>
<keyword evidence="1" id="KW-0808">Transferase</keyword>
<sequence length="482" mass="50906">MRQMVSISWRCPRDARRTPHTTGSDAGGGRATARSLPLRPMTGLDGSANPPWAVVHRTEQRMSRMVGYARAACATFVVIPLFGWDRLRHPWLAVLIVVAAAGEASWFAWQAWHGPDRLSRRLVLTDVTFCVALMLVGSRAAQPHERNKLMTELVPFSLVASAGVGFGLGLGLLAVAAVVTLMTAWSLAVLPDVSLKLGSDLLGFALWYVVAMLIARELRTLSAATAAAQDAARTAGRLAVEQEREAESLRQREITHREIHDYLLPIVDHVAGGGLPSSALVREARRGAQRARRIIMDPRGLDPRVLNGDGSGSDGNGNGDGGTPEPGETGFEAMMSAVVDTFADEGLALVPFVAIQGEPPVPVREALVAATREALRNIVRHAGEVDEVSLFVEGGADAVLVVVRDRGVGFDPATVRPGGGMSGSYQALRRHGGQALVTARPGDGVKVTLRWPAPPTPPGGGTPSSPSDDGAPSPGPGRAGPR</sequence>
<gene>
    <name evidence="7" type="ORF">FF36_03724</name>
</gene>
<feature type="transmembrane region" description="Helical" evidence="5">
    <location>
        <begin position="90"/>
        <end position="109"/>
    </location>
</feature>
<reference evidence="7 8" key="2">
    <citation type="journal article" date="2016" name="Genome Announc.">
        <title>Permanent Draft Genome Sequences for Two Variants of Frankia sp. Strain CpI1, the First Frankia Strain Isolated from Root Nodules of Comptonia peregrina.</title>
        <authorList>
            <person name="Oshone R."/>
            <person name="Hurst S.G.IV."/>
            <person name="Abebe-Akele F."/>
            <person name="Simpson S."/>
            <person name="Morris K."/>
            <person name="Thomas W.K."/>
            <person name="Tisa L.S."/>
        </authorList>
    </citation>
    <scope>NUCLEOTIDE SEQUENCE [LARGE SCALE GENOMIC DNA]</scope>
    <source>
        <strain evidence="8">CpI1-S</strain>
    </source>
</reference>
<feature type="transmembrane region" description="Helical" evidence="5">
    <location>
        <begin position="121"/>
        <end position="141"/>
    </location>
</feature>
<evidence type="ECO:0000256" key="4">
    <source>
        <dbReference type="SAM" id="MobiDB-lite"/>
    </source>
</evidence>
<feature type="region of interest" description="Disordered" evidence="4">
    <location>
        <begin position="440"/>
        <end position="482"/>
    </location>
</feature>
<evidence type="ECO:0000313" key="7">
    <source>
        <dbReference type="EMBL" id="KJE21971.1"/>
    </source>
</evidence>
<feature type="transmembrane region" description="Helical" evidence="5">
    <location>
        <begin position="153"/>
        <end position="185"/>
    </location>
</feature>
<evidence type="ECO:0000256" key="3">
    <source>
        <dbReference type="ARBA" id="ARBA00023012"/>
    </source>
</evidence>
<proteinExistence type="predicted"/>
<comment type="caution">
    <text evidence="7">The sequence shown here is derived from an EMBL/GenBank/DDBJ whole genome shotgun (WGS) entry which is preliminary data.</text>
</comment>
<dbReference type="PATRIC" id="fig|1502723.3.peg.3183"/>
<keyword evidence="2 7" id="KW-0418">Kinase</keyword>
<dbReference type="EMBL" id="JYFN01000029">
    <property type="protein sequence ID" value="KJE21971.1"/>
    <property type="molecule type" value="Genomic_DNA"/>
</dbReference>
<name>A0A0D8BCQ6_9ACTN</name>
<evidence type="ECO:0000256" key="2">
    <source>
        <dbReference type="ARBA" id="ARBA00022777"/>
    </source>
</evidence>
<dbReference type="PANTHER" id="PTHR24421">
    <property type="entry name" value="NITRATE/NITRITE SENSOR PROTEIN NARX-RELATED"/>
    <property type="match status" value="1"/>
</dbReference>